<dbReference type="InterPro" id="IPR004456">
    <property type="entry name" value="Pglycerate_mutase_ApgM"/>
</dbReference>
<keyword evidence="5" id="KW-0324">Glycolysis</keyword>
<feature type="compositionally biased region" description="Basic and acidic residues" evidence="6">
    <location>
        <begin position="7"/>
        <end position="21"/>
    </location>
</feature>
<comment type="pathway">
    <text evidence="3">Carbohydrate degradation.</text>
</comment>
<dbReference type="GO" id="GO:0046872">
    <property type="term" value="F:metal ion binding"/>
    <property type="evidence" value="ECO:0007669"/>
    <property type="project" value="InterPro"/>
</dbReference>
<reference evidence="8" key="1">
    <citation type="journal article" date="2014" name="Front. Microbiol.">
        <title>High frequency of phylogenetically diverse reductive dehalogenase-homologous genes in deep subseafloor sedimentary metagenomes.</title>
        <authorList>
            <person name="Kawai M."/>
            <person name="Futagami T."/>
            <person name="Toyoda A."/>
            <person name="Takaki Y."/>
            <person name="Nishi S."/>
            <person name="Hori S."/>
            <person name="Arai W."/>
            <person name="Tsubouchi T."/>
            <person name="Morono Y."/>
            <person name="Uchiyama I."/>
            <person name="Ito T."/>
            <person name="Fujiyama A."/>
            <person name="Inagaki F."/>
            <person name="Takami H."/>
        </authorList>
    </citation>
    <scope>NUCLEOTIDE SEQUENCE</scope>
    <source>
        <strain evidence="8">Expedition CK06-06</strain>
    </source>
</reference>
<dbReference type="GO" id="GO:0004619">
    <property type="term" value="F:phosphoglycerate mutase activity"/>
    <property type="evidence" value="ECO:0007669"/>
    <property type="project" value="UniProtKB-EC"/>
</dbReference>
<dbReference type="PANTHER" id="PTHR31209:SF0">
    <property type="entry name" value="METALLOENZYME DOMAIN-CONTAINING PROTEIN"/>
    <property type="match status" value="1"/>
</dbReference>
<comment type="function">
    <text evidence="2">Catalyzes the interconversion of 2-phosphoglycerate and 3-phosphoglycerate.</text>
</comment>
<evidence type="ECO:0000256" key="4">
    <source>
        <dbReference type="ARBA" id="ARBA00005524"/>
    </source>
</evidence>
<evidence type="ECO:0000256" key="1">
    <source>
        <dbReference type="ARBA" id="ARBA00000370"/>
    </source>
</evidence>
<organism evidence="8">
    <name type="scientific">marine sediment metagenome</name>
    <dbReference type="NCBI Taxonomy" id="412755"/>
    <lineage>
        <taxon>unclassified sequences</taxon>
        <taxon>metagenomes</taxon>
        <taxon>ecological metagenomes</taxon>
    </lineage>
</organism>
<dbReference type="PANTHER" id="PTHR31209">
    <property type="entry name" value="COFACTOR-INDEPENDENT PHOSPHOGLYCERATE MUTASE"/>
    <property type="match status" value="1"/>
</dbReference>
<dbReference type="Pfam" id="PF01676">
    <property type="entry name" value="Metalloenzyme"/>
    <property type="match status" value="1"/>
</dbReference>
<feature type="domain" description="Metalloenzyme" evidence="7">
    <location>
        <begin position="77"/>
        <end position="248"/>
    </location>
</feature>
<comment type="similarity">
    <text evidence="4">Belongs to the BPG-independent phosphoglycerate mutase family. A-PGAM subfamily.</text>
</comment>
<evidence type="ECO:0000313" key="8">
    <source>
        <dbReference type="EMBL" id="GAF82274.1"/>
    </source>
</evidence>
<feature type="region of interest" description="Disordered" evidence="6">
    <location>
        <begin position="1"/>
        <end position="34"/>
    </location>
</feature>
<name>X0SMK0_9ZZZZ</name>
<evidence type="ECO:0000256" key="5">
    <source>
        <dbReference type="ARBA" id="ARBA00023152"/>
    </source>
</evidence>
<dbReference type="InterPro" id="IPR017850">
    <property type="entry name" value="Alkaline_phosphatase_core_sf"/>
</dbReference>
<evidence type="ECO:0000256" key="6">
    <source>
        <dbReference type="SAM" id="MobiDB-lite"/>
    </source>
</evidence>
<evidence type="ECO:0000256" key="3">
    <source>
        <dbReference type="ARBA" id="ARBA00004921"/>
    </source>
</evidence>
<dbReference type="EMBL" id="BARS01008678">
    <property type="protein sequence ID" value="GAF82274.1"/>
    <property type="molecule type" value="Genomic_DNA"/>
</dbReference>
<dbReference type="Gene3D" id="3.40.720.10">
    <property type="entry name" value="Alkaline Phosphatase, subunit A"/>
    <property type="match status" value="1"/>
</dbReference>
<evidence type="ECO:0000259" key="7">
    <source>
        <dbReference type="Pfam" id="PF01676"/>
    </source>
</evidence>
<gene>
    <name evidence="8" type="ORF">S01H1_16489</name>
</gene>
<comment type="caution">
    <text evidence="8">The sequence shown here is derived from an EMBL/GenBank/DDBJ whole genome shotgun (WGS) entry which is preliminary data.</text>
</comment>
<sequence>MLLRGEGLSRHVTENDPHETGKPAPDFQADPAHGDAGVRTAAALNEFVARCYDVLRELAVNLRRIEDGEPPANFVLARGAADCPRIESIESIHGARGAVIAGGALYRGVALACGMTSIDVPGATGGLDTDLRAKAAAALETLASYDYVFVHIKGTDNAGHDQDAEAKKGFIERIDREFFGSLTDSVDWGGTHLAFTGDHTTPIDYGDHTHEPVPVLFVGANVVPDETTAFDERSAGRGGLGRFSGRVLPMLLGYNNWAPKFGS</sequence>
<comment type="catalytic activity">
    <reaction evidence="1">
        <text>(2R)-2-phosphoglycerate = (2R)-3-phosphoglycerate</text>
        <dbReference type="Rhea" id="RHEA:15901"/>
        <dbReference type="ChEBI" id="CHEBI:58272"/>
        <dbReference type="ChEBI" id="CHEBI:58289"/>
        <dbReference type="EC" id="5.4.2.12"/>
    </reaction>
</comment>
<evidence type="ECO:0000256" key="2">
    <source>
        <dbReference type="ARBA" id="ARBA00002315"/>
    </source>
</evidence>
<accession>X0SMK0</accession>
<dbReference type="AlphaFoldDB" id="X0SMK0"/>
<dbReference type="InterPro" id="IPR006124">
    <property type="entry name" value="Metalloenzyme"/>
</dbReference>
<dbReference type="SUPFAM" id="SSF53649">
    <property type="entry name" value="Alkaline phosphatase-like"/>
    <property type="match status" value="1"/>
</dbReference>
<proteinExistence type="inferred from homology"/>
<protein>
    <recommendedName>
        <fullName evidence="7">Metalloenzyme domain-containing protein</fullName>
    </recommendedName>
</protein>
<dbReference type="GO" id="GO:0006096">
    <property type="term" value="P:glycolytic process"/>
    <property type="evidence" value="ECO:0007669"/>
    <property type="project" value="UniProtKB-KW"/>
</dbReference>